<accession>A0ABV5ZZ74</accession>
<protein>
    <recommendedName>
        <fullName evidence="3">DUF4259 domain-containing protein</fullName>
    </recommendedName>
</protein>
<comment type="caution">
    <text evidence="1">The sequence shown here is derived from an EMBL/GenBank/DDBJ whole genome shotgun (WGS) entry which is preliminary data.</text>
</comment>
<evidence type="ECO:0000313" key="2">
    <source>
        <dbReference type="Proteomes" id="UP001589693"/>
    </source>
</evidence>
<dbReference type="EMBL" id="JBHLZU010000018">
    <property type="protein sequence ID" value="MFB9906168.1"/>
    <property type="molecule type" value="Genomic_DNA"/>
</dbReference>
<dbReference type="Proteomes" id="UP001589693">
    <property type="component" value="Unassembled WGS sequence"/>
</dbReference>
<organism evidence="1 2">
    <name type="scientific">Allokutzneria oryzae</name>
    <dbReference type="NCBI Taxonomy" id="1378989"/>
    <lineage>
        <taxon>Bacteria</taxon>
        <taxon>Bacillati</taxon>
        <taxon>Actinomycetota</taxon>
        <taxon>Actinomycetes</taxon>
        <taxon>Pseudonocardiales</taxon>
        <taxon>Pseudonocardiaceae</taxon>
        <taxon>Allokutzneria</taxon>
    </lineage>
</organism>
<gene>
    <name evidence="1" type="ORF">ACFFQA_19705</name>
</gene>
<keyword evidence="2" id="KW-1185">Reference proteome</keyword>
<name>A0ABV5ZZ74_9PSEU</name>
<reference evidence="1 2" key="1">
    <citation type="submission" date="2024-09" db="EMBL/GenBank/DDBJ databases">
        <authorList>
            <person name="Sun Q."/>
            <person name="Mori K."/>
        </authorList>
    </citation>
    <scope>NUCLEOTIDE SEQUENCE [LARGE SCALE GENOMIC DNA]</scope>
    <source>
        <strain evidence="1 2">TBRC 7907</strain>
    </source>
</reference>
<sequence length="111" mass="12334">MNYEDLKKYVAASFAYDWMTLLDIVAYFHENADEDADPTDLLLQGAAAAAQLVRDGAMIPGDIDDGFKPWPTSPEESAARIEAETAELATRTYELNVGEIAWFTAPEDFPR</sequence>
<evidence type="ECO:0008006" key="3">
    <source>
        <dbReference type="Google" id="ProtNLM"/>
    </source>
</evidence>
<proteinExistence type="predicted"/>
<evidence type="ECO:0000313" key="1">
    <source>
        <dbReference type="EMBL" id="MFB9906168.1"/>
    </source>
</evidence>
<dbReference type="RefSeq" id="WP_377854032.1">
    <property type="nucleotide sequence ID" value="NZ_JBHLZU010000018.1"/>
</dbReference>